<dbReference type="InterPro" id="IPR016024">
    <property type="entry name" value="ARM-type_fold"/>
</dbReference>
<dbReference type="EMBL" id="BARV01014814">
    <property type="protein sequence ID" value="GAI23533.1"/>
    <property type="molecule type" value="Genomic_DNA"/>
</dbReference>
<dbReference type="InterPro" id="IPR004155">
    <property type="entry name" value="PBS_lyase_HEAT"/>
</dbReference>
<protein>
    <recommendedName>
        <fullName evidence="2">HEAT repeat domain-containing protein</fullName>
    </recommendedName>
</protein>
<dbReference type="Pfam" id="PF13646">
    <property type="entry name" value="HEAT_2"/>
    <property type="match status" value="1"/>
</dbReference>
<dbReference type="AlphaFoldDB" id="X1LWW4"/>
<evidence type="ECO:0008006" key="2">
    <source>
        <dbReference type="Google" id="ProtNLM"/>
    </source>
</evidence>
<name>X1LWW4_9ZZZZ</name>
<dbReference type="SUPFAM" id="SSF48371">
    <property type="entry name" value="ARM repeat"/>
    <property type="match status" value="1"/>
</dbReference>
<dbReference type="GO" id="GO:0016491">
    <property type="term" value="F:oxidoreductase activity"/>
    <property type="evidence" value="ECO:0007669"/>
    <property type="project" value="TreeGrafter"/>
</dbReference>
<dbReference type="InterPro" id="IPR011989">
    <property type="entry name" value="ARM-like"/>
</dbReference>
<sequence>YVRLKSAESLGKTKDARAVEPLIQALKDEDAYIRRAAAKALVRIGQPAMGPLLQALKDEGSRVRQKAAWALIEMRNRNEILPGTVEMIEPIMQVHKRWLALPPELAALELKI</sequence>
<dbReference type="Gene3D" id="1.25.10.10">
    <property type="entry name" value="Leucine-rich Repeat Variant"/>
    <property type="match status" value="1"/>
</dbReference>
<comment type="caution">
    <text evidence="1">The sequence shown here is derived from an EMBL/GenBank/DDBJ whole genome shotgun (WGS) entry which is preliminary data.</text>
</comment>
<evidence type="ECO:0000313" key="1">
    <source>
        <dbReference type="EMBL" id="GAI23533.1"/>
    </source>
</evidence>
<gene>
    <name evidence="1" type="ORF">S06H3_25710</name>
</gene>
<proteinExistence type="predicted"/>
<feature type="non-terminal residue" evidence="1">
    <location>
        <position position="1"/>
    </location>
</feature>
<organism evidence="1">
    <name type="scientific">marine sediment metagenome</name>
    <dbReference type="NCBI Taxonomy" id="412755"/>
    <lineage>
        <taxon>unclassified sequences</taxon>
        <taxon>metagenomes</taxon>
        <taxon>ecological metagenomes</taxon>
    </lineage>
</organism>
<dbReference type="PANTHER" id="PTHR12697:SF5">
    <property type="entry name" value="DEOXYHYPUSINE HYDROXYLASE"/>
    <property type="match status" value="1"/>
</dbReference>
<dbReference type="SMART" id="SM00567">
    <property type="entry name" value="EZ_HEAT"/>
    <property type="match status" value="2"/>
</dbReference>
<dbReference type="PANTHER" id="PTHR12697">
    <property type="entry name" value="PBS LYASE HEAT-LIKE PROTEIN"/>
    <property type="match status" value="1"/>
</dbReference>
<reference evidence="1" key="1">
    <citation type="journal article" date="2014" name="Front. Microbiol.">
        <title>High frequency of phylogenetically diverse reductive dehalogenase-homologous genes in deep subseafloor sedimentary metagenomes.</title>
        <authorList>
            <person name="Kawai M."/>
            <person name="Futagami T."/>
            <person name="Toyoda A."/>
            <person name="Takaki Y."/>
            <person name="Nishi S."/>
            <person name="Hori S."/>
            <person name="Arai W."/>
            <person name="Tsubouchi T."/>
            <person name="Morono Y."/>
            <person name="Uchiyama I."/>
            <person name="Ito T."/>
            <person name="Fujiyama A."/>
            <person name="Inagaki F."/>
            <person name="Takami H."/>
        </authorList>
    </citation>
    <scope>NUCLEOTIDE SEQUENCE</scope>
    <source>
        <strain evidence="1">Expedition CK06-06</strain>
    </source>
</reference>
<accession>X1LWW4</accession>